<evidence type="ECO:0000256" key="1">
    <source>
        <dbReference type="ARBA" id="ARBA00023016"/>
    </source>
</evidence>
<reference evidence="5 6" key="1">
    <citation type="submission" date="2024-09" db="EMBL/GenBank/DDBJ databases">
        <authorList>
            <person name="Sun Q."/>
            <person name="Mori K."/>
        </authorList>
    </citation>
    <scope>NUCLEOTIDE SEQUENCE [LARGE SCALE GENOMIC DNA]</scope>
    <source>
        <strain evidence="5 6">CCM 7792</strain>
    </source>
</reference>
<keyword evidence="5" id="KW-0315">Glutamine amidotransferase</keyword>
<accession>A0ABV6FJ22</accession>
<dbReference type="InterPro" id="IPR002818">
    <property type="entry name" value="DJ-1/PfpI"/>
</dbReference>
<comment type="caution">
    <text evidence="5">The sequence shown here is derived from an EMBL/GenBank/DDBJ whole genome shotgun (WGS) entry which is preliminary data.</text>
</comment>
<proteinExistence type="inferred from homology"/>
<dbReference type="SUPFAM" id="SSF52317">
    <property type="entry name" value="Class I glutamine amidotransferase-like"/>
    <property type="match status" value="1"/>
</dbReference>
<dbReference type="CDD" id="cd03141">
    <property type="entry name" value="GATase1_Hsp31_like"/>
    <property type="match status" value="1"/>
</dbReference>
<dbReference type="PANTHER" id="PTHR48094:SF11">
    <property type="entry name" value="GLUTATHIONE-INDEPENDENT GLYOXALASE HSP31-RELATED"/>
    <property type="match status" value="1"/>
</dbReference>
<name>A0ABV6FJ22_9BURK</name>
<evidence type="ECO:0000259" key="4">
    <source>
        <dbReference type="Pfam" id="PF01965"/>
    </source>
</evidence>
<gene>
    <name evidence="5" type="ORF">ACFFJK_16695</name>
</gene>
<keyword evidence="2" id="KW-0456">Lyase</keyword>
<comment type="similarity">
    <text evidence="3">Belongs to the peptidase C56 family. HSP31-like subfamily.</text>
</comment>
<organism evidence="5 6">
    <name type="scientific">Massilia consociata</name>
    <dbReference type="NCBI Taxonomy" id="760117"/>
    <lineage>
        <taxon>Bacteria</taxon>
        <taxon>Pseudomonadati</taxon>
        <taxon>Pseudomonadota</taxon>
        <taxon>Betaproteobacteria</taxon>
        <taxon>Burkholderiales</taxon>
        <taxon>Oxalobacteraceae</taxon>
        <taxon>Telluria group</taxon>
        <taxon>Massilia</taxon>
    </lineage>
</organism>
<evidence type="ECO:0000256" key="2">
    <source>
        <dbReference type="ARBA" id="ARBA00023239"/>
    </source>
</evidence>
<evidence type="ECO:0000313" key="6">
    <source>
        <dbReference type="Proteomes" id="UP001589773"/>
    </source>
</evidence>
<sequence length="354" mass="38421">MSTPARRIAAWLAAILVLLAASLFFYIRSFGLHQAPRPDPHATPASLAYLKDSVGERRGRILAVVSSTATMAGGKKKAGYELTELARAYYVFQANGFEVDIASPAGGKPPARIDTDDMQDVDYAFLNDAAAQRKVGASLPLADVDATRYAAVYFVGGKGAMFDFPGNGDIARIVREIAPRGVVGAVCHGPAALLDVTLDNGAPLVANRRMTGFTNDEELFLMEDARRILPFLLEERARERGARFVGGPQFVDTTVVDGRLVTGQNPWSTWSVAEAMVRTLGHEPLAREATPEERSVRMLAAYYREGLEAGRAMQAAQGAQAAQFDRSLVLLHALVAVMQWRVKDAFQLQRLARG</sequence>
<feature type="domain" description="DJ-1/PfpI" evidence="4">
    <location>
        <begin position="79"/>
        <end position="276"/>
    </location>
</feature>
<dbReference type="Gene3D" id="3.40.50.880">
    <property type="match status" value="1"/>
</dbReference>
<dbReference type="PANTHER" id="PTHR48094">
    <property type="entry name" value="PROTEIN/NUCLEIC ACID DEGLYCASE DJ-1-RELATED"/>
    <property type="match status" value="1"/>
</dbReference>
<evidence type="ECO:0000313" key="5">
    <source>
        <dbReference type="EMBL" id="MFC0253540.1"/>
    </source>
</evidence>
<dbReference type="InterPro" id="IPR029062">
    <property type="entry name" value="Class_I_gatase-like"/>
</dbReference>
<keyword evidence="1" id="KW-0346">Stress response</keyword>
<dbReference type="InterPro" id="IPR050325">
    <property type="entry name" value="Prot/Nucl_acid_deglycase"/>
</dbReference>
<keyword evidence="6" id="KW-1185">Reference proteome</keyword>
<protein>
    <submittedName>
        <fullName evidence="5">Type 1 glutamine amidotransferase domain-containing protein</fullName>
    </submittedName>
</protein>
<dbReference type="EMBL" id="JBHLWP010000014">
    <property type="protein sequence ID" value="MFC0253540.1"/>
    <property type="molecule type" value="Genomic_DNA"/>
</dbReference>
<evidence type="ECO:0000256" key="3">
    <source>
        <dbReference type="ARBA" id="ARBA00038493"/>
    </source>
</evidence>
<dbReference type="RefSeq" id="WP_379680633.1">
    <property type="nucleotide sequence ID" value="NZ_JBHLWP010000014.1"/>
</dbReference>
<dbReference type="Proteomes" id="UP001589773">
    <property type="component" value="Unassembled WGS sequence"/>
</dbReference>
<dbReference type="Pfam" id="PF01965">
    <property type="entry name" value="DJ-1_PfpI"/>
    <property type="match status" value="1"/>
</dbReference>